<dbReference type="InterPro" id="IPR027266">
    <property type="entry name" value="TrmE/GcvT-like"/>
</dbReference>
<sequence length="402" mass="45379">MSSQGLAKEHYEMGLKKTPFYSRQKELDIMNEWHRWSGYTVPNVLNDVTFEYFAIRNSASVFDITPMAKYRIKGPDALDFMNRLLTRDMTKLRVGRVGYSVWCDDEGMVIDDGTVFRTSENEYLLCAQERQLETLKRNALGFDISFDDVSDDIAALSFQGPLTCTILKKVGFEGIDQLKMFDLKEFAFAGTTVMISRTGYTGDLGYELWINPENAGDLWDALFEAGKNYNVKAIGGDALEIARIEAGLLMAGKDFSPATSTVRPGHAKSPYELGLDWLVKLDKGVVFNGRRALIQERNKGPRYRFVRLDVEGNKTACSAYIFDRQGGKTIGHVSSAAWAPTAKKNVALGFVDMPYGEVGSTVWVEIYYQKELRWNRRWAKAVVMDGPFYNPERKTLTPPEAV</sequence>
<gene>
    <name evidence="4" type="ORF">GCM10017044_21880</name>
</gene>
<dbReference type="Proteomes" id="UP000630923">
    <property type="component" value="Unassembled WGS sequence"/>
</dbReference>
<evidence type="ECO:0000259" key="2">
    <source>
        <dbReference type="Pfam" id="PF01571"/>
    </source>
</evidence>
<dbReference type="InterPro" id="IPR006222">
    <property type="entry name" value="GCVT_N"/>
</dbReference>
<keyword evidence="5" id="KW-1185">Reference proteome</keyword>
<dbReference type="Pfam" id="PF08669">
    <property type="entry name" value="GCV_T_C"/>
    <property type="match status" value="1"/>
</dbReference>
<dbReference type="PANTHER" id="PTHR43757">
    <property type="entry name" value="AMINOMETHYLTRANSFERASE"/>
    <property type="match status" value="1"/>
</dbReference>
<dbReference type="SUPFAM" id="SSF101790">
    <property type="entry name" value="Aminomethyltransferase beta-barrel domain"/>
    <property type="match status" value="1"/>
</dbReference>
<protein>
    <submittedName>
        <fullName evidence="4">Glycine cleavage system protein T</fullName>
    </submittedName>
</protein>
<reference evidence="4" key="1">
    <citation type="journal article" date="2014" name="Int. J. Syst. Evol. Microbiol.">
        <title>Complete genome sequence of Corynebacterium casei LMG S-19264T (=DSM 44701T), isolated from a smear-ripened cheese.</title>
        <authorList>
            <consortium name="US DOE Joint Genome Institute (JGI-PGF)"/>
            <person name="Walter F."/>
            <person name="Albersmeier A."/>
            <person name="Kalinowski J."/>
            <person name="Ruckert C."/>
        </authorList>
    </citation>
    <scope>NUCLEOTIDE SEQUENCE</scope>
    <source>
        <strain evidence="4">KCTC 42590</strain>
    </source>
</reference>
<feature type="binding site" evidence="1">
    <location>
        <position position="207"/>
    </location>
    <ligand>
        <name>substrate</name>
    </ligand>
</feature>
<evidence type="ECO:0000259" key="3">
    <source>
        <dbReference type="Pfam" id="PF08669"/>
    </source>
</evidence>
<dbReference type="EMBL" id="BNCI01000002">
    <property type="protein sequence ID" value="GHF26523.1"/>
    <property type="molecule type" value="Genomic_DNA"/>
</dbReference>
<evidence type="ECO:0000256" key="1">
    <source>
        <dbReference type="PIRSR" id="PIRSR006487-1"/>
    </source>
</evidence>
<reference evidence="4" key="2">
    <citation type="submission" date="2020-09" db="EMBL/GenBank/DDBJ databases">
        <authorList>
            <person name="Sun Q."/>
            <person name="Kim S."/>
        </authorList>
    </citation>
    <scope>NUCLEOTIDE SEQUENCE</scope>
    <source>
        <strain evidence="4">KCTC 42590</strain>
    </source>
</reference>
<dbReference type="PANTHER" id="PTHR43757:SF2">
    <property type="entry name" value="AMINOMETHYLTRANSFERASE, MITOCHONDRIAL"/>
    <property type="match status" value="1"/>
</dbReference>
<accession>A0A919AWB1</accession>
<evidence type="ECO:0000313" key="5">
    <source>
        <dbReference type="Proteomes" id="UP000630923"/>
    </source>
</evidence>
<comment type="caution">
    <text evidence="4">The sequence shown here is derived from an EMBL/GenBank/DDBJ whole genome shotgun (WGS) entry which is preliminary data.</text>
</comment>
<dbReference type="InterPro" id="IPR029043">
    <property type="entry name" value="GcvT/YgfZ_C"/>
</dbReference>
<dbReference type="RefSeq" id="WP_191252905.1">
    <property type="nucleotide sequence ID" value="NZ_BNCI01000002.1"/>
</dbReference>
<organism evidence="4 5">
    <name type="scientific">Kordiimonas sediminis</name>
    <dbReference type="NCBI Taxonomy" id="1735581"/>
    <lineage>
        <taxon>Bacteria</taxon>
        <taxon>Pseudomonadati</taxon>
        <taxon>Pseudomonadota</taxon>
        <taxon>Alphaproteobacteria</taxon>
        <taxon>Kordiimonadales</taxon>
        <taxon>Kordiimonadaceae</taxon>
        <taxon>Kordiimonas</taxon>
    </lineage>
</organism>
<dbReference type="Pfam" id="PF01571">
    <property type="entry name" value="GCV_T"/>
    <property type="match status" value="1"/>
</dbReference>
<dbReference type="Gene3D" id="3.30.1360.120">
    <property type="entry name" value="Probable tRNA modification gtpase trme, domain 1"/>
    <property type="match status" value="1"/>
</dbReference>
<dbReference type="InterPro" id="IPR013977">
    <property type="entry name" value="GcvT_C"/>
</dbReference>
<dbReference type="AlphaFoldDB" id="A0A919AWB1"/>
<feature type="domain" description="Aminomethyltransferase C-terminal" evidence="3">
    <location>
        <begin position="321"/>
        <end position="389"/>
    </location>
</feature>
<name>A0A919AWB1_9PROT</name>
<dbReference type="SUPFAM" id="SSF103025">
    <property type="entry name" value="Folate-binding domain"/>
    <property type="match status" value="1"/>
</dbReference>
<feature type="domain" description="GCVT N-terminal" evidence="2">
    <location>
        <begin position="32"/>
        <end position="283"/>
    </location>
</feature>
<evidence type="ECO:0000313" key="4">
    <source>
        <dbReference type="EMBL" id="GHF26523.1"/>
    </source>
</evidence>
<dbReference type="InterPro" id="IPR028896">
    <property type="entry name" value="GcvT/YgfZ/DmdA"/>
</dbReference>
<proteinExistence type="predicted"/>
<dbReference type="PIRSF" id="PIRSF006487">
    <property type="entry name" value="GcvT"/>
    <property type="match status" value="1"/>
</dbReference>